<keyword evidence="5 7" id="KW-0472">Membrane</keyword>
<dbReference type="InterPro" id="IPR045176">
    <property type="entry name" value="Got1"/>
</dbReference>
<evidence type="ECO:0000313" key="9">
    <source>
        <dbReference type="Proteomes" id="UP001497623"/>
    </source>
</evidence>
<dbReference type="Pfam" id="PF04178">
    <property type="entry name" value="Got1"/>
    <property type="match status" value="1"/>
</dbReference>
<dbReference type="PANTHER" id="PTHR21493">
    <property type="entry name" value="CGI-141-RELATED/LIPASE CONTAINING PROTEIN"/>
    <property type="match status" value="1"/>
</dbReference>
<dbReference type="InterPro" id="IPR007305">
    <property type="entry name" value="Vesicle_transpt_Got1/SFT2"/>
</dbReference>
<evidence type="ECO:0000256" key="3">
    <source>
        <dbReference type="ARBA" id="ARBA00022989"/>
    </source>
</evidence>
<feature type="transmembrane region" description="Helical" evidence="7">
    <location>
        <begin position="52"/>
        <end position="70"/>
    </location>
</feature>
<feature type="transmembrane region" description="Helical" evidence="7">
    <location>
        <begin position="28"/>
        <end position="46"/>
    </location>
</feature>
<dbReference type="GO" id="GO:0005829">
    <property type="term" value="C:cytosol"/>
    <property type="evidence" value="ECO:0007669"/>
    <property type="project" value="GOC"/>
</dbReference>
<reference evidence="8 9" key="1">
    <citation type="submission" date="2024-05" db="EMBL/GenBank/DDBJ databases">
        <authorList>
            <person name="Wallberg A."/>
        </authorList>
    </citation>
    <scope>NUCLEOTIDE SEQUENCE [LARGE SCALE GENOMIC DNA]</scope>
</reference>
<comment type="subcellular location">
    <subcellularLocation>
        <location evidence="1">Golgi apparatus membrane</location>
        <topology evidence="1">Multi-pass membrane protein</topology>
    </subcellularLocation>
</comment>
<proteinExistence type="inferred from homology"/>
<dbReference type="Proteomes" id="UP001497623">
    <property type="component" value="Unassembled WGS sequence"/>
</dbReference>
<sequence>ILFLAGVAFVVGMERSFLFFFQRHKWKGSGAFFGGIITVLLGFPLIGMCIEVYGFVVLFSGFFPVAINFLRRMPVIGNILNLPFLSGFMDRLAGDSKMNV</sequence>
<comment type="similarity">
    <text evidence="6">Belongs to the GOT1 family.</text>
</comment>
<dbReference type="GO" id="GO:0006888">
    <property type="term" value="P:endoplasmic reticulum to Golgi vesicle-mediated transport"/>
    <property type="evidence" value="ECO:0007669"/>
    <property type="project" value="InterPro"/>
</dbReference>
<evidence type="ECO:0000256" key="4">
    <source>
        <dbReference type="ARBA" id="ARBA00023034"/>
    </source>
</evidence>
<dbReference type="PANTHER" id="PTHR21493:SF9">
    <property type="entry name" value="GOLGI TRANSPORT PROTEIN 1-RELATED"/>
    <property type="match status" value="1"/>
</dbReference>
<feature type="non-terminal residue" evidence="8">
    <location>
        <position position="1"/>
    </location>
</feature>
<protein>
    <recommendedName>
        <fullName evidence="10">Vesicle transport protein GOT1B</fullName>
    </recommendedName>
</protein>
<evidence type="ECO:0000256" key="2">
    <source>
        <dbReference type="ARBA" id="ARBA00022692"/>
    </source>
</evidence>
<dbReference type="EMBL" id="CAXKWB010065986">
    <property type="protein sequence ID" value="CAL4189351.1"/>
    <property type="molecule type" value="Genomic_DNA"/>
</dbReference>
<keyword evidence="2 7" id="KW-0812">Transmembrane</keyword>
<dbReference type="AlphaFoldDB" id="A0AAV2SG85"/>
<keyword evidence="4" id="KW-0333">Golgi apparatus</keyword>
<comment type="caution">
    <text evidence="8">The sequence shown here is derived from an EMBL/GenBank/DDBJ whole genome shotgun (WGS) entry which is preliminary data.</text>
</comment>
<keyword evidence="9" id="KW-1185">Reference proteome</keyword>
<gene>
    <name evidence="8" type="ORF">MNOR_LOCUS36378</name>
</gene>
<organism evidence="8 9">
    <name type="scientific">Meganyctiphanes norvegica</name>
    <name type="common">Northern krill</name>
    <name type="synonym">Thysanopoda norvegica</name>
    <dbReference type="NCBI Taxonomy" id="48144"/>
    <lineage>
        <taxon>Eukaryota</taxon>
        <taxon>Metazoa</taxon>
        <taxon>Ecdysozoa</taxon>
        <taxon>Arthropoda</taxon>
        <taxon>Crustacea</taxon>
        <taxon>Multicrustacea</taxon>
        <taxon>Malacostraca</taxon>
        <taxon>Eumalacostraca</taxon>
        <taxon>Eucarida</taxon>
        <taxon>Euphausiacea</taxon>
        <taxon>Euphausiidae</taxon>
        <taxon>Meganyctiphanes</taxon>
    </lineage>
</organism>
<keyword evidence="3 7" id="KW-1133">Transmembrane helix</keyword>
<evidence type="ECO:0008006" key="10">
    <source>
        <dbReference type="Google" id="ProtNLM"/>
    </source>
</evidence>
<dbReference type="GO" id="GO:0000139">
    <property type="term" value="C:Golgi membrane"/>
    <property type="evidence" value="ECO:0007669"/>
    <property type="project" value="UniProtKB-SubCell"/>
</dbReference>
<evidence type="ECO:0000256" key="5">
    <source>
        <dbReference type="ARBA" id="ARBA00023136"/>
    </source>
</evidence>
<evidence type="ECO:0000256" key="7">
    <source>
        <dbReference type="SAM" id="Phobius"/>
    </source>
</evidence>
<name>A0AAV2SG85_MEGNR</name>
<evidence type="ECO:0000256" key="1">
    <source>
        <dbReference type="ARBA" id="ARBA00004653"/>
    </source>
</evidence>
<accession>A0AAV2SG85</accession>
<dbReference type="GO" id="GO:0005783">
    <property type="term" value="C:endoplasmic reticulum"/>
    <property type="evidence" value="ECO:0007669"/>
    <property type="project" value="TreeGrafter"/>
</dbReference>
<evidence type="ECO:0000313" key="8">
    <source>
        <dbReference type="EMBL" id="CAL4189351.1"/>
    </source>
</evidence>
<dbReference type="GO" id="GO:0042147">
    <property type="term" value="P:retrograde transport, endosome to Golgi"/>
    <property type="evidence" value="ECO:0007669"/>
    <property type="project" value="InterPro"/>
</dbReference>
<evidence type="ECO:0000256" key="6">
    <source>
        <dbReference type="ARBA" id="ARBA00025799"/>
    </source>
</evidence>